<sequence>MLHHHKVFKSVGPHSTTSATLRSTRLCSTTLKPQVGWTMLHHLGNTQVDWTMFHHLEALNSIGLCSTSSVALKSTEPRSTNSTTLWSVRLCSTTSVTPSQLDHTPP</sequence>
<reference evidence="1" key="1">
    <citation type="submission" date="2017-07" db="EMBL/GenBank/DDBJ databases">
        <title>Taro Niue Genome Assembly and Annotation.</title>
        <authorList>
            <person name="Atibalentja N."/>
            <person name="Keating K."/>
            <person name="Fields C.J."/>
        </authorList>
    </citation>
    <scope>NUCLEOTIDE SEQUENCE</scope>
    <source>
        <strain evidence="1">Niue_2</strain>
        <tissue evidence="1">Leaf</tissue>
    </source>
</reference>
<proteinExistence type="predicted"/>
<name>A0A843VNH6_COLES</name>
<dbReference type="Proteomes" id="UP000652761">
    <property type="component" value="Unassembled WGS sequence"/>
</dbReference>
<gene>
    <name evidence="1" type="ORF">Taro_026409</name>
</gene>
<organism evidence="1 2">
    <name type="scientific">Colocasia esculenta</name>
    <name type="common">Wild taro</name>
    <name type="synonym">Arum esculentum</name>
    <dbReference type="NCBI Taxonomy" id="4460"/>
    <lineage>
        <taxon>Eukaryota</taxon>
        <taxon>Viridiplantae</taxon>
        <taxon>Streptophyta</taxon>
        <taxon>Embryophyta</taxon>
        <taxon>Tracheophyta</taxon>
        <taxon>Spermatophyta</taxon>
        <taxon>Magnoliopsida</taxon>
        <taxon>Liliopsida</taxon>
        <taxon>Araceae</taxon>
        <taxon>Aroideae</taxon>
        <taxon>Colocasieae</taxon>
        <taxon>Colocasia</taxon>
    </lineage>
</organism>
<dbReference type="AlphaFoldDB" id="A0A843VNH6"/>
<protein>
    <submittedName>
        <fullName evidence="1">Uncharacterized protein</fullName>
    </submittedName>
</protein>
<comment type="caution">
    <text evidence="1">The sequence shown here is derived from an EMBL/GenBank/DDBJ whole genome shotgun (WGS) entry which is preliminary data.</text>
</comment>
<evidence type="ECO:0000313" key="1">
    <source>
        <dbReference type="EMBL" id="MQL93763.1"/>
    </source>
</evidence>
<keyword evidence="2" id="KW-1185">Reference proteome</keyword>
<evidence type="ECO:0000313" key="2">
    <source>
        <dbReference type="Proteomes" id="UP000652761"/>
    </source>
</evidence>
<accession>A0A843VNH6</accession>
<dbReference type="EMBL" id="NMUH01001595">
    <property type="protein sequence ID" value="MQL93763.1"/>
    <property type="molecule type" value="Genomic_DNA"/>
</dbReference>